<dbReference type="Gene3D" id="3.10.310.50">
    <property type="match status" value="1"/>
</dbReference>
<dbReference type="Proteomes" id="UP000703038">
    <property type="component" value="Unassembled WGS sequence"/>
</dbReference>
<evidence type="ECO:0000256" key="1">
    <source>
        <dbReference type="SAM" id="MobiDB-lite"/>
    </source>
</evidence>
<sequence length="673" mass="69864">MTSARVLLRAAAAATMLLSAALLPSAVASAEQPFRVPEQVSDLTGALDPSELSEVQSAVDSLYDQQGFRLWVVFVDDFSGQTATTWGDRTATISDFGGRDVLMAVATEARAYTLNVPQALSSISDSEISELEQSSIEPALREENWAGAATAAATGLGKASSTSGSGSAGLWVAVGVVFLIVVGAFAFTRLRAKRRRKDALEAAEQLDGSDPAAFASLPLDVLDERSRALLVETDEAIRASADELSTAAGELGDAAARPFVDALDGARRALSEAFAIRQRLDDAIPESPDERRQMLMAIITSCSDADRRLDEKVAEFDEIRNLLIDADARLDALTRAHVEQTARLDSAAATLASLRERYDAAVLAPVAQNVDLAREQLALADNSIDDGRDAAAQPVGHQGPVVAAVRTAESALSRARSLLDAVEHADGDITAARDGLPAAMEDARADIASADRLAEHGGDPLAAARAAVATALDQAQSRGTQDPLGTMNALVAADAELDRALAAAAQSKEQDDHARARLDRDLGSAQAQVRAAGDYIGARSGAVKVQARTRLAEAERHVQAAQQLAATDAPRALQHAAAALSMAAQASHLAQADVAEWEATQRPRHSGGFGSSSSAGGVLTGVLIDSVLRGGFSGGRSYGNRRGGGYGGFGGGPRSFGGSGSSGRIGRSSGGRF</sequence>
<feature type="domain" description="TPM" evidence="4">
    <location>
        <begin position="40"/>
        <end position="158"/>
    </location>
</feature>
<keyword evidence="2" id="KW-1133">Transmembrane helix</keyword>
<keyword evidence="3" id="KW-0732">Signal</keyword>
<evidence type="ECO:0000313" key="6">
    <source>
        <dbReference type="Proteomes" id="UP000703038"/>
    </source>
</evidence>
<feature type="region of interest" description="Disordered" evidence="1">
    <location>
        <begin position="645"/>
        <end position="673"/>
    </location>
</feature>
<keyword evidence="2" id="KW-0812">Transmembrane</keyword>
<evidence type="ECO:0000256" key="3">
    <source>
        <dbReference type="SAM" id="SignalP"/>
    </source>
</evidence>
<proteinExistence type="predicted"/>
<dbReference type="EMBL" id="JAFBBK010000001">
    <property type="protein sequence ID" value="MBM7415266.1"/>
    <property type="molecule type" value="Genomic_DNA"/>
</dbReference>
<name>A0ABS2KTY7_9NOCA</name>
<accession>A0ABS2KTY7</accession>
<evidence type="ECO:0000259" key="4">
    <source>
        <dbReference type="Pfam" id="PF04536"/>
    </source>
</evidence>
<evidence type="ECO:0000256" key="2">
    <source>
        <dbReference type="SAM" id="Phobius"/>
    </source>
</evidence>
<dbReference type="Pfam" id="PF04536">
    <property type="entry name" value="TPM_phosphatase"/>
    <property type="match status" value="1"/>
</dbReference>
<feature type="signal peptide" evidence="3">
    <location>
        <begin position="1"/>
        <end position="30"/>
    </location>
</feature>
<keyword evidence="2" id="KW-0472">Membrane</keyword>
<gene>
    <name evidence="5" type="ORF">JOE42_001999</name>
</gene>
<protein>
    <submittedName>
        <fullName evidence="5">Membrane protein YgcG</fullName>
    </submittedName>
</protein>
<reference evidence="5 6" key="1">
    <citation type="submission" date="2021-01" db="EMBL/GenBank/DDBJ databases">
        <title>Genomics of switchgrass bacterial isolates.</title>
        <authorList>
            <person name="Shade A."/>
        </authorList>
    </citation>
    <scope>NUCLEOTIDE SEQUENCE [LARGE SCALE GENOMIC DNA]</scope>
    <source>
        <strain evidence="5 6">PvP111</strain>
    </source>
</reference>
<evidence type="ECO:0000313" key="5">
    <source>
        <dbReference type="EMBL" id="MBM7415266.1"/>
    </source>
</evidence>
<comment type="caution">
    <text evidence="5">The sequence shown here is derived from an EMBL/GenBank/DDBJ whole genome shotgun (WGS) entry which is preliminary data.</text>
</comment>
<dbReference type="InterPro" id="IPR007621">
    <property type="entry name" value="TPM_dom"/>
</dbReference>
<feature type="transmembrane region" description="Helical" evidence="2">
    <location>
        <begin position="168"/>
        <end position="187"/>
    </location>
</feature>
<dbReference type="InterPro" id="IPR006311">
    <property type="entry name" value="TAT_signal"/>
</dbReference>
<dbReference type="PROSITE" id="PS51318">
    <property type="entry name" value="TAT"/>
    <property type="match status" value="1"/>
</dbReference>
<organism evidence="5 6">
    <name type="scientific">Rhodococcoides corynebacterioides</name>
    <dbReference type="NCBI Taxonomy" id="53972"/>
    <lineage>
        <taxon>Bacteria</taxon>
        <taxon>Bacillati</taxon>
        <taxon>Actinomycetota</taxon>
        <taxon>Actinomycetes</taxon>
        <taxon>Mycobacteriales</taxon>
        <taxon>Nocardiaceae</taxon>
        <taxon>Rhodococcoides</taxon>
    </lineage>
</organism>
<dbReference type="RefSeq" id="WP_204868290.1">
    <property type="nucleotide sequence ID" value="NZ_JAFBBK010000001.1"/>
</dbReference>
<keyword evidence="6" id="KW-1185">Reference proteome</keyword>
<feature type="chain" id="PRO_5045800574" evidence="3">
    <location>
        <begin position="31"/>
        <end position="673"/>
    </location>
</feature>